<proteinExistence type="predicted"/>
<gene>
    <name evidence="2" type="ORF">GZA08_10185</name>
</gene>
<feature type="domain" description="ATPase BadF/BadG/BcrA/BcrD type" evidence="1">
    <location>
        <begin position="9"/>
        <end position="267"/>
    </location>
</feature>
<dbReference type="SUPFAM" id="SSF53067">
    <property type="entry name" value="Actin-like ATPase domain"/>
    <property type="match status" value="1"/>
</dbReference>
<dbReference type="InterPro" id="IPR043129">
    <property type="entry name" value="ATPase_NBD"/>
</dbReference>
<accession>A0A6B2K0W4</accession>
<dbReference type="AlphaFoldDB" id="A0A6B2K0W4"/>
<organism evidence="2 3">
    <name type="scientific">Pseudoroseicyclus tamaricis</name>
    <dbReference type="NCBI Taxonomy" id="2705421"/>
    <lineage>
        <taxon>Bacteria</taxon>
        <taxon>Pseudomonadati</taxon>
        <taxon>Pseudomonadota</taxon>
        <taxon>Alphaproteobacteria</taxon>
        <taxon>Rhodobacterales</taxon>
        <taxon>Paracoccaceae</taxon>
        <taxon>Pseudoroseicyclus</taxon>
    </lineage>
</organism>
<dbReference type="Pfam" id="PF01869">
    <property type="entry name" value="BcrAD_BadFG"/>
    <property type="match status" value="1"/>
</dbReference>
<dbReference type="PANTHER" id="PTHR43190">
    <property type="entry name" value="N-ACETYL-D-GLUCOSAMINE KINASE"/>
    <property type="match status" value="1"/>
</dbReference>
<protein>
    <recommendedName>
        <fullName evidence="1">ATPase BadF/BadG/BcrA/BcrD type domain-containing protein</fullName>
    </recommendedName>
</protein>
<dbReference type="InterPro" id="IPR052519">
    <property type="entry name" value="Euk-type_GlcNAc_Kinase"/>
</dbReference>
<dbReference type="Gene3D" id="3.30.420.40">
    <property type="match status" value="2"/>
</dbReference>
<evidence type="ECO:0000313" key="3">
    <source>
        <dbReference type="Proteomes" id="UP000474757"/>
    </source>
</evidence>
<dbReference type="Proteomes" id="UP000474757">
    <property type="component" value="Unassembled WGS sequence"/>
</dbReference>
<dbReference type="PANTHER" id="PTHR43190:SF3">
    <property type="entry name" value="N-ACETYL-D-GLUCOSAMINE KINASE"/>
    <property type="match status" value="1"/>
</dbReference>
<evidence type="ECO:0000259" key="1">
    <source>
        <dbReference type="Pfam" id="PF01869"/>
    </source>
</evidence>
<dbReference type="EMBL" id="JAAGAB010000002">
    <property type="protein sequence ID" value="NDV01332.1"/>
    <property type="molecule type" value="Genomic_DNA"/>
</dbReference>
<keyword evidence="3" id="KW-1185">Reference proteome</keyword>
<sequence length="346" mass="34544">MNGGAVLAVDGGASKTIALVVARDGTVLGHGRAGNADIYQTPDAVAHVRSASTDALSRAGLAAEELAGAAFSLVGADWPEDISHWRASLPGLGLGHLQAERVTIVNDALGALAAGAPEGPAIAVVLGTGCAIGARGPEGEMWHSSFWQRTQGGGELAERALDAVYLADLGIAPPTALTARALAHFGMASVEDLLHAFTGRLTPPPKPLPGFAPHVLDAAAEGDAAALDLAERHADALIGYARAAARKVGIGPGDAPRIVLAGGVFRHPARLIPARLVAALSADLPGAEVVADVPEPVAGVAALALTAAGTAPGGAVAARLVATLPDHDVFHTGAPLPPQAEGLRPC</sequence>
<evidence type="ECO:0000313" key="2">
    <source>
        <dbReference type="EMBL" id="NDV01332.1"/>
    </source>
</evidence>
<name>A0A6B2K0W4_9RHOB</name>
<dbReference type="InterPro" id="IPR002731">
    <property type="entry name" value="ATPase_BadF"/>
</dbReference>
<comment type="caution">
    <text evidence="2">The sequence shown here is derived from an EMBL/GenBank/DDBJ whole genome shotgun (WGS) entry which is preliminary data.</text>
</comment>
<dbReference type="RefSeq" id="WP_163893012.1">
    <property type="nucleotide sequence ID" value="NZ_JAAFYS010000002.1"/>
</dbReference>
<reference evidence="2 3" key="1">
    <citation type="submission" date="2020-02" db="EMBL/GenBank/DDBJ databases">
        <title>Pseudoroseicyclus tamarix, sp. nov., isolated from offshore sediment of a Tamarix chinensis forest.</title>
        <authorList>
            <person name="Gai Y."/>
        </authorList>
    </citation>
    <scope>NUCLEOTIDE SEQUENCE [LARGE SCALE GENOMIC DNA]</scope>
    <source>
        <strain evidence="2 3">CLL3-39</strain>
    </source>
</reference>